<sequence>MDHLKEKHGEPSKGGGSLRRVTKTGTCHSFSTLPPSTTSILIVDDEEQDVLIEGFSASQWKSKATPRILEKLRRDYHIPASVELKIPSLMKTWQLLIRSFFNLICTYWYLSSWGENSHTIWPGITSLVLMFDDLANCTFQSSELEHDLANLSSLKKITVNMIRVYNLYRDSKDECSKARNQKNKIVGEVIKLKTELASLKSVHESLKLKHDISDGVIKSKDEEIARLRQQLEGSYQTHIEAKL</sequence>
<comment type="caution">
    <text evidence="2">The sequence shown here is derived from an EMBL/GenBank/DDBJ whole genome shotgun (WGS) entry which is preliminary data.</text>
</comment>
<dbReference type="AlphaFoldDB" id="A0AAP0M436"/>
<keyword evidence="3" id="KW-1185">Reference proteome</keyword>
<protein>
    <submittedName>
        <fullName evidence="2">Uncharacterized protein</fullName>
    </submittedName>
</protein>
<evidence type="ECO:0000313" key="2">
    <source>
        <dbReference type="EMBL" id="KAK9192384.1"/>
    </source>
</evidence>
<dbReference type="Proteomes" id="UP001428341">
    <property type="component" value="Unassembled WGS sequence"/>
</dbReference>
<evidence type="ECO:0000313" key="3">
    <source>
        <dbReference type="Proteomes" id="UP001428341"/>
    </source>
</evidence>
<gene>
    <name evidence="2" type="ORF">WN944_003074</name>
</gene>
<dbReference type="EMBL" id="JBCGBO010000006">
    <property type="protein sequence ID" value="KAK9192384.1"/>
    <property type="molecule type" value="Genomic_DNA"/>
</dbReference>
<feature type="region of interest" description="Disordered" evidence="1">
    <location>
        <begin position="1"/>
        <end position="21"/>
    </location>
</feature>
<evidence type="ECO:0000256" key="1">
    <source>
        <dbReference type="SAM" id="MobiDB-lite"/>
    </source>
</evidence>
<feature type="compositionally biased region" description="Basic and acidic residues" evidence="1">
    <location>
        <begin position="1"/>
        <end position="11"/>
    </location>
</feature>
<organism evidence="2 3">
    <name type="scientific">Citrus x changshan-huyou</name>
    <dbReference type="NCBI Taxonomy" id="2935761"/>
    <lineage>
        <taxon>Eukaryota</taxon>
        <taxon>Viridiplantae</taxon>
        <taxon>Streptophyta</taxon>
        <taxon>Embryophyta</taxon>
        <taxon>Tracheophyta</taxon>
        <taxon>Spermatophyta</taxon>
        <taxon>Magnoliopsida</taxon>
        <taxon>eudicotyledons</taxon>
        <taxon>Gunneridae</taxon>
        <taxon>Pentapetalae</taxon>
        <taxon>rosids</taxon>
        <taxon>malvids</taxon>
        <taxon>Sapindales</taxon>
        <taxon>Rutaceae</taxon>
        <taxon>Aurantioideae</taxon>
        <taxon>Citrus</taxon>
    </lineage>
</organism>
<proteinExistence type="predicted"/>
<accession>A0AAP0M436</accession>
<reference evidence="2 3" key="1">
    <citation type="submission" date="2024-05" db="EMBL/GenBank/DDBJ databases">
        <title>Haplotype-resolved chromosome-level genome assembly of Huyou (Citrus changshanensis).</title>
        <authorList>
            <person name="Miao C."/>
            <person name="Chen W."/>
            <person name="Wu Y."/>
            <person name="Wang L."/>
            <person name="Zhao S."/>
            <person name="Grierson D."/>
            <person name="Xu C."/>
            <person name="Chen K."/>
        </authorList>
    </citation>
    <scope>NUCLEOTIDE SEQUENCE [LARGE SCALE GENOMIC DNA]</scope>
    <source>
        <strain evidence="2">01-14</strain>
        <tissue evidence="2">Leaf</tissue>
    </source>
</reference>
<name>A0AAP0M436_9ROSI</name>